<keyword evidence="4" id="KW-0788">Thiol protease</keyword>
<gene>
    <name evidence="7" type="ORF">SAMN02745910_01483</name>
</gene>
<dbReference type="InterPro" id="IPR023346">
    <property type="entry name" value="Lysozyme-like_dom_sf"/>
</dbReference>
<dbReference type="RefSeq" id="WP_061802764.1">
    <property type="nucleotide sequence ID" value="NZ_FOXX01000003.1"/>
</dbReference>
<dbReference type="InterPro" id="IPR038765">
    <property type="entry name" value="Papain-like_cys_pep_sf"/>
</dbReference>
<evidence type="ECO:0000256" key="5">
    <source>
        <dbReference type="SAM" id="Phobius"/>
    </source>
</evidence>
<keyword evidence="5" id="KW-0472">Membrane</keyword>
<dbReference type="PANTHER" id="PTHR47053">
    <property type="entry name" value="MUREIN DD-ENDOPEPTIDASE MEPH-RELATED"/>
    <property type="match status" value="1"/>
</dbReference>
<evidence type="ECO:0000313" key="7">
    <source>
        <dbReference type="EMBL" id="SFQ46427.1"/>
    </source>
</evidence>
<evidence type="ECO:0000313" key="8">
    <source>
        <dbReference type="Proteomes" id="UP000182762"/>
    </source>
</evidence>
<dbReference type="SUPFAM" id="SSF53955">
    <property type="entry name" value="Lysozyme-like"/>
    <property type="match status" value="1"/>
</dbReference>
<dbReference type="PROSITE" id="PS51935">
    <property type="entry name" value="NLPC_P60"/>
    <property type="match status" value="1"/>
</dbReference>
<dbReference type="SUPFAM" id="SSF54001">
    <property type="entry name" value="Cysteine proteinases"/>
    <property type="match status" value="1"/>
</dbReference>
<dbReference type="InterPro" id="IPR051202">
    <property type="entry name" value="Peptidase_C40"/>
</dbReference>
<name>A0A1I5YR91_9BACI</name>
<comment type="similarity">
    <text evidence="1">Belongs to the peptidase C40 family.</text>
</comment>
<dbReference type="PANTHER" id="PTHR47053:SF1">
    <property type="entry name" value="MUREIN DD-ENDOPEPTIDASE MEPH-RELATED"/>
    <property type="match status" value="1"/>
</dbReference>
<dbReference type="CDD" id="cd16891">
    <property type="entry name" value="CwlT-like"/>
    <property type="match status" value="1"/>
</dbReference>
<dbReference type="Gene3D" id="3.90.1720.10">
    <property type="entry name" value="endopeptidase domain like (from Nostoc punctiforme)"/>
    <property type="match status" value="1"/>
</dbReference>
<keyword evidence="2" id="KW-0645">Protease</keyword>
<feature type="domain" description="NlpC/P60" evidence="6">
    <location>
        <begin position="236"/>
        <end position="368"/>
    </location>
</feature>
<keyword evidence="5" id="KW-1133">Transmembrane helix</keyword>
<evidence type="ECO:0000259" key="6">
    <source>
        <dbReference type="PROSITE" id="PS51935"/>
    </source>
</evidence>
<dbReference type="Pfam" id="PF13702">
    <property type="entry name" value="Lysozyme_like"/>
    <property type="match status" value="1"/>
</dbReference>
<feature type="transmembrane region" description="Helical" evidence="5">
    <location>
        <begin position="12"/>
        <end position="39"/>
    </location>
</feature>
<dbReference type="Pfam" id="PF00877">
    <property type="entry name" value="NLPC_P60"/>
    <property type="match status" value="1"/>
</dbReference>
<organism evidence="7 8">
    <name type="scientific">Priestia endophytica DSM 13796</name>
    <dbReference type="NCBI Taxonomy" id="1121089"/>
    <lineage>
        <taxon>Bacteria</taxon>
        <taxon>Bacillati</taxon>
        <taxon>Bacillota</taxon>
        <taxon>Bacilli</taxon>
        <taxon>Bacillales</taxon>
        <taxon>Bacillaceae</taxon>
        <taxon>Priestia</taxon>
    </lineage>
</organism>
<dbReference type="EMBL" id="FOXX01000003">
    <property type="protein sequence ID" value="SFQ46427.1"/>
    <property type="molecule type" value="Genomic_DNA"/>
</dbReference>
<keyword evidence="8" id="KW-1185">Reference proteome</keyword>
<evidence type="ECO:0000256" key="3">
    <source>
        <dbReference type="ARBA" id="ARBA00022801"/>
    </source>
</evidence>
<keyword evidence="3" id="KW-0378">Hydrolase</keyword>
<dbReference type="GeneID" id="93710195"/>
<protein>
    <submittedName>
        <fullName evidence="7">NlpC/P60 family protein</fullName>
    </submittedName>
</protein>
<sequence>MHIVLQLIPKKYLIGGVLALVGVIGLVLMGAVITLVGGLESDSGQEDVTIVGGGIGAGTANVSPQVQQYQPLLEKYASKHGLDPSYVPIMMALMMQESGGRGNDPMQSSESFCGSVGCISSPELSIDKGVLHFKKVLEKANYDLKLCLQSYNFGGGFINFAQKNGGHYTKELAIQFSQLQYQKLKHTGIYRCVRQEMVPYGACYGDAAYVDAVLKYYTGTISIDGKPTTPVSGGNGSKGMAAAQKGMKFVNKTKYVFGGGRNQADIAAGRFDCSSFVRWAFEQVGVNLGPMTSVTTDTIKVQGQAINPKDMQPGDVIFFDTYKIDGHVGIYLGNNQFIGDQSSTGVAIASMAPGTYWSKVFNGRVKRF</sequence>
<evidence type="ECO:0000256" key="1">
    <source>
        <dbReference type="ARBA" id="ARBA00007074"/>
    </source>
</evidence>
<comment type="caution">
    <text evidence="7">The sequence shown here is derived from an EMBL/GenBank/DDBJ whole genome shotgun (WGS) entry which is preliminary data.</text>
</comment>
<accession>A0A1I5YR91</accession>
<evidence type="ECO:0000256" key="4">
    <source>
        <dbReference type="ARBA" id="ARBA00022807"/>
    </source>
</evidence>
<reference evidence="7 8" key="1">
    <citation type="submission" date="2016-10" db="EMBL/GenBank/DDBJ databases">
        <authorList>
            <person name="Varghese N."/>
            <person name="Submissions S."/>
        </authorList>
    </citation>
    <scope>NUCLEOTIDE SEQUENCE [LARGE SCALE GENOMIC DNA]</scope>
    <source>
        <strain evidence="7 8">DSM 13796</strain>
    </source>
</reference>
<dbReference type="InterPro" id="IPR000064">
    <property type="entry name" value="NLP_P60_dom"/>
</dbReference>
<keyword evidence="5" id="KW-0812">Transmembrane</keyword>
<dbReference type="InterPro" id="IPR047194">
    <property type="entry name" value="CwlT-like_lysozyme"/>
</dbReference>
<proteinExistence type="inferred from homology"/>
<dbReference type="Gene3D" id="1.10.530.10">
    <property type="match status" value="1"/>
</dbReference>
<evidence type="ECO:0000256" key="2">
    <source>
        <dbReference type="ARBA" id="ARBA00022670"/>
    </source>
</evidence>
<dbReference type="Proteomes" id="UP000182762">
    <property type="component" value="Unassembled WGS sequence"/>
</dbReference>